<gene>
    <name evidence="1" type="ORF">Taro_033575</name>
</gene>
<proteinExistence type="predicted"/>
<evidence type="ECO:0000313" key="1">
    <source>
        <dbReference type="EMBL" id="MQM00834.1"/>
    </source>
</evidence>
<name>A0A843W9E3_COLES</name>
<evidence type="ECO:0000313" key="2">
    <source>
        <dbReference type="Proteomes" id="UP000652761"/>
    </source>
</evidence>
<dbReference type="EMBL" id="NMUH01002574">
    <property type="protein sequence ID" value="MQM00834.1"/>
    <property type="molecule type" value="Genomic_DNA"/>
</dbReference>
<comment type="caution">
    <text evidence="1">The sequence shown here is derived from an EMBL/GenBank/DDBJ whole genome shotgun (WGS) entry which is preliminary data.</text>
</comment>
<accession>A0A843W9E3</accession>
<reference evidence="1" key="1">
    <citation type="submission" date="2017-07" db="EMBL/GenBank/DDBJ databases">
        <title>Taro Niue Genome Assembly and Annotation.</title>
        <authorList>
            <person name="Atibalentja N."/>
            <person name="Keating K."/>
            <person name="Fields C.J."/>
        </authorList>
    </citation>
    <scope>NUCLEOTIDE SEQUENCE</scope>
    <source>
        <strain evidence="1">Niue_2</strain>
        <tissue evidence="1">Leaf</tissue>
    </source>
</reference>
<organism evidence="1 2">
    <name type="scientific">Colocasia esculenta</name>
    <name type="common">Wild taro</name>
    <name type="synonym">Arum esculentum</name>
    <dbReference type="NCBI Taxonomy" id="4460"/>
    <lineage>
        <taxon>Eukaryota</taxon>
        <taxon>Viridiplantae</taxon>
        <taxon>Streptophyta</taxon>
        <taxon>Embryophyta</taxon>
        <taxon>Tracheophyta</taxon>
        <taxon>Spermatophyta</taxon>
        <taxon>Magnoliopsida</taxon>
        <taxon>Liliopsida</taxon>
        <taxon>Araceae</taxon>
        <taxon>Aroideae</taxon>
        <taxon>Colocasieae</taxon>
        <taxon>Colocasia</taxon>
    </lineage>
</organism>
<protein>
    <submittedName>
        <fullName evidence="1">Uncharacterized protein</fullName>
    </submittedName>
</protein>
<dbReference type="AlphaFoldDB" id="A0A843W9E3"/>
<sequence>MSMDAKRSRNPGFALLSDWGAVSQRLSHLFNAKPQGIAYKNSPLCDWKSSLGSWQGETLVVRKREKKKTQNFVGFDPATGGSFRRSTATGGESERWGKLLQRRVAVYINLEPGARRSWRLLGTAQGELPQPFRSPWRFFQRQRTDLAGDPTSLEEIVESDSERGDIWLHAVDVAVYLLVMASRGEMSLGVRTRVSSRPQHPRVLCFLLHHQWIMECSCRV</sequence>
<keyword evidence="2" id="KW-1185">Reference proteome</keyword>
<dbReference type="Proteomes" id="UP000652761">
    <property type="component" value="Unassembled WGS sequence"/>
</dbReference>